<dbReference type="STRING" id="49451.A0A1J6IJ25"/>
<reference evidence="1" key="1">
    <citation type="submission" date="2016-11" db="EMBL/GenBank/DDBJ databases">
        <title>The genome of Nicotiana attenuata.</title>
        <authorList>
            <person name="Xu S."/>
            <person name="Brockmoeller T."/>
            <person name="Gaquerel E."/>
            <person name="Navarro A."/>
            <person name="Kuhl H."/>
            <person name="Gase K."/>
            <person name="Ling Z."/>
            <person name="Zhou W."/>
            <person name="Kreitzer C."/>
            <person name="Stanke M."/>
            <person name="Tang H."/>
            <person name="Lyons E."/>
            <person name="Pandey P."/>
            <person name="Pandey S.P."/>
            <person name="Timmermann B."/>
            <person name="Baldwin I.T."/>
        </authorList>
    </citation>
    <scope>NUCLEOTIDE SEQUENCE [LARGE SCALE GENOMIC DNA]</scope>
    <source>
        <strain evidence="1">UT</strain>
    </source>
</reference>
<dbReference type="PANTHER" id="PTHR31344:SF11">
    <property type="entry name" value="NUCLEOLAR PROTEIN GAR2-LIKE PROTEIN"/>
    <property type="match status" value="1"/>
</dbReference>
<dbReference type="EMBL" id="MJEQ01037185">
    <property type="protein sequence ID" value="OIT04886.1"/>
    <property type="molecule type" value="Genomic_DNA"/>
</dbReference>
<sequence>MVILDRFSGGDPEDWIFRAERYFIFRGFSKKDWLFLTYLYLDGDAWAWFDWLYRNNQFWDWKHFTEKLIMHFRKRDIVDPIWRPAVTAPARGDYVGYPISIPTEASVSSFAALSHNSNLHNFASGKSDTQQVFNETLATASPSIHSLSTVSSIPYLQVLELHASDARVSHGDKSTIDEDKVFDGSPQSTTTAVKHDDILELYISPVVDKEPDFESLNKHTDFVDAIEALDCKAKSMQEETDSNTIPVPNGVAHPKTLGPTLSNGQVFDKISRWSETCSLIRLQLAGTRTTFKYVLDPGGELLSIFNQLLLVKDYVTRFPFDPGADLLIVNLDGPATILGVNFKPLSLTGHTEYMQAVLLLGFVVKLCSFAFSNSTTKVWDPGQKWYLYSYILQFNLILAVTSPAFHHYYNAEKDPSSDLKELEPGATVLPWGQNLLVLLFAVHAEIMLRYYDKDTSAKCVLTAIKEKGVEVSVDEMLKLFDQKFQKADTRFARTSTCNMSYGLILTINKQIIVELNDFQVDKPDCPHKVANLFSGEHKTKAGDLFDVVVITAFIVLLQLTLGTNMPQLTRVLRETTRSDYADNIILWLYRDFGIHVYNWLDRGHILEVGSFCSELFINNSRAGICAKYEWWYEASNDQFYLNYNRRNGDALGGSLYFVGNDDEIINTVKTCECEDKAGLEQKIGEMDSRLDKLKKELRKVVALEIVLYSVVSKHGSSVYQLHAPAKNFSRLYLYACNYWCLDKRATVAKNIVSGLVLVSIILGGQDFQEALKRLCPVVNEWVMEQCVVRLDGAKFNMFFHELACAIPAAALYLIVDSRVLHIPTLCFATLLSYDPFDSRFFGPIS</sequence>
<organism evidence="1 2">
    <name type="scientific">Nicotiana attenuata</name>
    <name type="common">Coyote tobacco</name>
    <dbReference type="NCBI Taxonomy" id="49451"/>
    <lineage>
        <taxon>Eukaryota</taxon>
        <taxon>Viridiplantae</taxon>
        <taxon>Streptophyta</taxon>
        <taxon>Embryophyta</taxon>
        <taxon>Tracheophyta</taxon>
        <taxon>Spermatophyta</taxon>
        <taxon>Magnoliopsida</taxon>
        <taxon>eudicotyledons</taxon>
        <taxon>Gunneridae</taxon>
        <taxon>Pentapetalae</taxon>
        <taxon>asterids</taxon>
        <taxon>lamiids</taxon>
        <taxon>Solanales</taxon>
        <taxon>Solanaceae</taxon>
        <taxon>Nicotianoideae</taxon>
        <taxon>Nicotianeae</taxon>
        <taxon>Nicotiana</taxon>
    </lineage>
</organism>
<name>A0A1J6IJ25_NICAT</name>
<dbReference type="Proteomes" id="UP000187609">
    <property type="component" value="Unassembled WGS sequence"/>
</dbReference>
<gene>
    <name evidence="1" type="ORF">A4A49_20900</name>
</gene>
<dbReference type="PANTHER" id="PTHR31344">
    <property type="entry name" value="NUCLEAR PORE COMPLEX PROTEIN NUP205"/>
    <property type="match status" value="1"/>
</dbReference>
<comment type="caution">
    <text evidence="1">The sequence shown here is derived from an EMBL/GenBank/DDBJ whole genome shotgun (WGS) entry which is preliminary data.</text>
</comment>
<proteinExistence type="predicted"/>
<protein>
    <submittedName>
        <fullName evidence="1">Uncharacterized protein</fullName>
    </submittedName>
</protein>
<evidence type="ECO:0000313" key="1">
    <source>
        <dbReference type="EMBL" id="OIT04886.1"/>
    </source>
</evidence>
<keyword evidence="2" id="KW-1185">Reference proteome</keyword>
<evidence type="ECO:0000313" key="2">
    <source>
        <dbReference type="Proteomes" id="UP000187609"/>
    </source>
</evidence>
<dbReference type="GO" id="GO:0005643">
    <property type="term" value="C:nuclear pore"/>
    <property type="evidence" value="ECO:0007669"/>
    <property type="project" value="InterPro"/>
</dbReference>
<accession>A0A1J6IJ25</accession>
<dbReference type="InterPro" id="IPR021827">
    <property type="entry name" value="Nup186/Nup192/Nup205"/>
</dbReference>
<dbReference type="Gramene" id="OIT04886">
    <property type="protein sequence ID" value="OIT04886"/>
    <property type="gene ID" value="A4A49_20900"/>
</dbReference>
<dbReference type="AlphaFoldDB" id="A0A1J6IJ25"/>